<dbReference type="InterPro" id="IPR016166">
    <property type="entry name" value="FAD-bd_PCMH"/>
</dbReference>
<evidence type="ECO:0000256" key="2">
    <source>
        <dbReference type="ARBA" id="ARBA00022827"/>
    </source>
</evidence>
<feature type="domain" description="FAD-binding PCMH-type" evidence="4">
    <location>
        <begin position="1"/>
        <end position="174"/>
    </location>
</feature>
<dbReference type="InterPro" id="IPR036683">
    <property type="entry name" value="CO_DH_flav_C_dom_sf"/>
</dbReference>
<sequence>MPVVDVGSVQEAVGALSADRDGRRLIGGGTGLMLMARSGFFVPETLVSLRRADDTELLDIRLTGDVLRIGALCTLRDLELDPAVRRHLPTLAGVLRRISSVRTRNVATIAGCLAHGDPKMDLPTYLMALGAELVVASTAGRRRIALRDFFVGYYETVLDSTDVIVAVEVPTVQPGQFTEYRKFTGTLVEDWPLVSLCLNVDEVDGAIDRAAVTVGALGSKIKRLPQLEEWLLGQERPEITTERNLEELREVAHSEVEAKDDNLASGDYKRKVFQVELVRAVRKWAVTPPRAGFR</sequence>
<evidence type="ECO:0000313" key="6">
    <source>
        <dbReference type="Proteomes" id="UP001500575"/>
    </source>
</evidence>
<dbReference type="Gene3D" id="3.30.390.50">
    <property type="entry name" value="CO dehydrogenase flavoprotein, C-terminal domain"/>
    <property type="match status" value="1"/>
</dbReference>
<dbReference type="InterPro" id="IPR016167">
    <property type="entry name" value="FAD-bd_PCMH_sub1"/>
</dbReference>
<dbReference type="InterPro" id="IPR002346">
    <property type="entry name" value="Mopterin_DH_FAD-bd"/>
</dbReference>
<dbReference type="SUPFAM" id="SSF55447">
    <property type="entry name" value="CO dehydrogenase flavoprotein C-terminal domain-like"/>
    <property type="match status" value="1"/>
</dbReference>
<evidence type="ECO:0000256" key="1">
    <source>
        <dbReference type="ARBA" id="ARBA00022630"/>
    </source>
</evidence>
<keyword evidence="3" id="KW-0560">Oxidoreductase</keyword>
<keyword evidence="2" id="KW-0274">FAD</keyword>
<dbReference type="Pfam" id="PF03450">
    <property type="entry name" value="CO_deh_flav_C"/>
    <property type="match status" value="1"/>
</dbReference>
<dbReference type="Gene3D" id="3.30.43.10">
    <property type="entry name" value="Uridine Diphospho-n-acetylenolpyruvylglucosamine Reductase, domain 2"/>
    <property type="match status" value="1"/>
</dbReference>
<gene>
    <name evidence="5" type="ORF">GCM10009843_01360</name>
</gene>
<dbReference type="Gene3D" id="3.30.465.10">
    <property type="match status" value="1"/>
</dbReference>
<reference evidence="5 6" key="1">
    <citation type="journal article" date="2019" name="Int. J. Syst. Evol. Microbiol.">
        <title>The Global Catalogue of Microorganisms (GCM) 10K type strain sequencing project: providing services to taxonomists for standard genome sequencing and annotation.</title>
        <authorList>
            <consortium name="The Broad Institute Genomics Platform"/>
            <consortium name="The Broad Institute Genome Sequencing Center for Infectious Disease"/>
            <person name="Wu L."/>
            <person name="Ma J."/>
        </authorList>
    </citation>
    <scope>NUCLEOTIDE SEQUENCE [LARGE SCALE GENOMIC DNA]</scope>
    <source>
        <strain evidence="5 6">JCM 16021</strain>
    </source>
</reference>
<dbReference type="PANTHER" id="PTHR42659">
    <property type="entry name" value="XANTHINE DEHYDROGENASE SUBUNIT C-RELATED"/>
    <property type="match status" value="1"/>
</dbReference>
<keyword evidence="1" id="KW-0285">Flavoprotein</keyword>
<protein>
    <recommendedName>
        <fullName evidence="4">FAD-binding PCMH-type domain-containing protein</fullName>
    </recommendedName>
</protein>
<evidence type="ECO:0000313" key="5">
    <source>
        <dbReference type="EMBL" id="GAA2113557.1"/>
    </source>
</evidence>
<dbReference type="SUPFAM" id="SSF56176">
    <property type="entry name" value="FAD-binding/transporter-associated domain-like"/>
    <property type="match status" value="1"/>
</dbReference>
<dbReference type="InterPro" id="IPR036318">
    <property type="entry name" value="FAD-bd_PCMH-like_sf"/>
</dbReference>
<dbReference type="PROSITE" id="PS51387">
    <property type="entry name" value="FAD_PCMH"/>
    <property type="match status" value="1"/>
</dbReference>
<dbReference type="Proteomes" id="UP001500575">
    <property type="component" value="Unassembled WGS sequence"/>
</dbReference>
<dbReference type="InterPro" id="IPR016169">
    <property type="entry name" value="FAD-bd_PCMH_sub2"/>
</dbReference>
<dbReference type="RefSeq" id="WP_344301566.1">
    <property type="nucleotide sequence ID" value="NZ_BAAAQQ010000001.1"/>
</dbReference>
<dbReference type="EMBL" id="BAAAQQ010000001">
    <property type="protein sequence ID" value="GAA2113557.1"/>
    <property type="molecule type" value="Genomic_DNA"/>
</dbReference>
<dbReference type="PANTHER" id="PTHR42659:SF2">
    <property type="entry name" value="XANTHINE DEHYDROGENASE SUBUNIT C-RELATED"/>
    <property type="match status" value="1"/>
</dbReference>
<dbReference type="InterPro" id="IPR005107">
    <property type="entry name" value="CO_DH_flav_C"/>
</dbReference>
<dbReference type="Pfam" id="PF00941">
    <property type="entry name" value="FAD_binding_5"/>
    <property type="match status" value="1"/>
</dbReference>
<evidence type="ECO:0000256" key="3">
    <source>
        <dbReference type="ARBA" id="ARBA00023002"/>
    </source>
</evidence>
<keyword evidence="6" id="KW-1185">Reference proteome</keyword>
<dbReference type="InterPro" id="IPR051312">
    <property type="entry name" value="Diverse_Substr_Oxidored"/>
</dbReference>
<comment type="caution">
    <text evidence="5">The sequence shown here is derived from an EMBL/GenBank/DDBJ whole genome shotgun (WGS) entry which is preliminary data.</text>
</comment>
<organism evidence="5 6">
    <name type="scientific">Nocardioides bigeumensis</name>
    <dbReference type="NCBI Taxonomy" id="433657"/>
    <lineage>
        <taxon>Bacteria</taxon>
        <taxon>Bacillati</taxon>
        <taxon>Actinomycetota</taxon>
        <taxon>Actinomycetes</taxon>
        <taxon>Propionibacteriales</taxon>
        <taxon>Nocardioidaceae</taxon>
        <taxon>Nocardioides</taxon>
    </lineage>
</organism>
<name>A0ABN2XMF9_9ACTN</name>
<accession>A0ABN2XMF9</accession>
<evidence type="ECO:0000259" key="4">
    <source>
        <dbReference type="PROSITE" id="PS51387"/>
    </source>
</evidence>
<proteinExistence type="predicted"/>
<dbReference type="SMART" id="SM01092">
    <property type="entry name" value="CO_deh_flav_C"/>
    <property type="match status" value="1"/>
</dbReference>